<keyword evidence="3 6" id="KW-1133">Transmembrane helix</keyword>
<evidence type="ECO:0000313" key="8">
    <source>
        <dbReference type="Proteomes" id="UP000539111"/>
    </source>
</evidence>
<feature type="transmembrane region" description="Helical" evidence="6">
    <location>
        <begin position="374"/>
        <end position="397"/>
    </location>
</feature>
<evidence type="ECO:0000256" key="6">
    <source>
        <dbReference type="SAM" id="Phobius"/>
    </source>
</evidence>
<feature type="region of interest" description="Disordered" evidence="5">
    <location>
        <begin position="1"/>
        <end position="48"/>
    </location>
</feature>
<feature type="transmembrane region" description="Helical" evidence="6">
    <location>
        <begin position="154"/>
        <end position="175"/>
    </location>
</feature>
<dbReference type="GO" id="GO:0005886">
    <property type="term" value="C:plasma membrane"/>
    <property type="evidence" value="ECO:0007669"/>
    <property type="project" value="TreeGrafter"/>
</dbReference>
<keyword evidence="8" id="KW-1185">Reference proteome</keyword>
<accession>A0A7Z0D1B1</accession>
<keyword evidence="4 6" id="KW-0472">Membrane</keyword>
<keyword evidence="2 6" id="KW-0812">Transmembrane</keyword>
<dbReference type="Pfam" id="PF01566">
    <property type="entry name" value="Nramp"/>
    <property type="match status" value="1"/>
</dbReference>
<sequence>MDTDGPSTDGPSTNRPGSNQPSSDGAGTGGMERADRQAAGGAPSGKKGARRTAYLGAMFLMATSCIGPGFITQTTVFTVQLGAAFAFAILISVLLDICIQMNVWRIVGAAGIRAQEIGNKVLPGVGWVLAVLVFIGGLVFNIGNIAGTGLGTNAMFGANTTIGGIISAVVAALIFLSKRAGVALDRIIVILGAIMILLMLYVAIVSAPPVGEALKNTVMPDKIDFLIITTLIGGSVGGYITYAGAHRMVDSGYSGPENMRSIATTSVIGVIITGIMRVLLFLAIFGVVAGGVALSGNNMAADAFKAAAGEIGMRVFGVVLWAAAISSVIGASYTSVSFVTSSKTSPRVRNLLTVVFIVVCTILFAVLGQTPQTLLIFAGAFNGLILPIGLAVLLYAAWRRRDLLQGYKYPKWLLIAGVLAWLLTIYLGWNSISGLESLWA</sequence>
<dbReference type="Proteomes" id="UP000539111">
    <property type="component" value="Unassembled WGS sequence"/>
</dbReference>
<dbReference type="GO" id="GO:0015086">
    <property type="term" value="F:cadmium ion transmembrane transporter activity"/>
    <property type="evidence" value="ECO:0007669"/>
    <property type="project" value="TreeGrafter"/>
</dbReference>
<evidence type="ECO:0000256" key="5">
    <source>
        <dbReference type="SAM" id="MobiDB-lite"/>
    </source>
</evidence>
<reference evidence="7 8" key="1">
    <citation type="submission" date="2020-07" db="EMBL/GenBank/DDBJ databases">
        <title>Sequencing the genomes of 1000 actinobacteria strains.</title>
        <authorList>
            <person name="Klenk H.-P."/>
        </authorList>
    </citation>
    <scope>NUCLEOTIDE SEQUENCE [LARGE SCALE GENOMIC DNA]</scope>
    <source>
        <strain evidence="7 8">DSM 26341</strain>
    </source>
</reference>
<evidence type="ECO:0000256" key="1">
    <source>
        <dbReference type="ARBA" id="ARBA00004141"/>
    </source>
</evidence>
<comment type="caution">
    <text evidence="7">The sequence shown here is derived from an EMBL/GenBank/DDBJ whole genome shotgun (WGS) entry which is preliminary data.</text>
</comment>
<comment type="subcellular location">
    <subcellularLocation>
        <location evidence="1">Membrane</location>
        <topology evidence="1">Multi-pass membrane protein</topology>
    </subcellularLocation>
</comment>
<feature type="transmembrane region" description="Helical" evidence="6">
    <location>
        <begin position="53"/>
        <end position="71"/>
    </location>
</feature>
<name>A0A7Z0D1B1_9MICO</name>
<evidence type="ECO:0000256" key="3">
    <source>
        <dbReference type="ARBA" id="ARBA00022989"/>
    </source>
</evidence>
<gene>
    <name evidence="7" type="ORF">BJY26_000091</name>
</gene>
<evidence type="ECO:0000313" key="7">
    <source>
        <dbReference type="EMBL" id="NYI65785.1"/>
    </source>
</evidence>
<proteinExistence type="predicted"/>
<feature type="transmembrane region" description="Helical" evidence="6">
    <location>
        <begin position="77"/>
        <end position="99"/>
    </location>
</feature>
<feature type="transmembrane region" description="Helical" evidence="6">
    <location>
        <begin position="351"/>
        <end position="368"/>
    </location>
</feature>
<feature type="transmembrane region" description="Helical" evidence="6">
    <location>
        <begin position="225"/>
        <end position="245"/>
    </location>
</feature>
<organism evidence="7 8">
    <name type="scientific">Spelaeicoccus albus</name>
    <dbReference type="NCBI Taxonomy" id="1280376"/>
    <lineage>
        <taxon>Bacteria</taxon>
        <taxon>Bacillati</taxon>
        <taxon>Actinomycetota</taxon>
        <taxon>Actinomycetes</taxon>
        <taxon>Micrococcales</taxon>
        <taxon>Brevibacteriaceae</taxon>
        <taxon>Spelaeicoccus</taxon>
    </lineage>
</organism>
<feature type="transmembrane region" description="Helical" evidence="6">
    <location>
        <begin position="187"/>
        <end position="205"/>
    </location>
</feature>
<dbReference type="GO" id="GO:0005384">
    <property type="term" value="F:manganese ion transmembrane transporter activity"/>
    <property type="evidence" value="ECO:0007669"/>
    <property type="project" value="TreeGrafter"/>
</dbReference>
<feature type="transmembrane region" description="Helical" evidence="6">
    <location>
        <begin position="409"/>
        <end position="429"/>
    </location>
</feature>
<feature type="compositionally biased region" description="Polar residues" evidence="5">
    <location>
        <begin position="1"/>
        <end position="25"/>
    </location>
</feature>
<dbReference type="PANTHER" id="PTHR11706:SF2">
    <property type="entry name" value="TRANSPORTER PROTEIN"/>
    <property type="match status" value="1"/>
</dbReference>
<dbReference type="PANTHER" id="PTHR11706">
    <property type="entry name" value="SOLUTE CARRIER PROTEIN FAMILY 11 MEMBER"/>
    <property type="match status" value="1"/>
</dbReference>
<evidence type="ECO:0000256" key="2">
    <source>
        <dbReference type="ARBA" id="ARBA00022692"/>
    </source>
</evidence>
<protein>
    <submittedName>
        <fullName evidence="7">Mn2+/Fe2+ NRAMP family transporter</fullName>
    </submittedName>
</protein>
<feature type="transmembrane region" description="Helical" evidence="6">
    <location>
        <begin position="120"/>
        <end position="142"/>
    </location>
</feature>
<dbReference type="AlphaFoldDB" id="A0A7Z0D1B1"/>
<dbReference type="InterPro" id="IPR001046">
    <property type="entry name" value="NRAMP_fam"/>
</dbReference>
<feature type="transmembrane region" description="Helical" evidence="6">
    <location>
        <begin position="266"/>
        <end position="295"/>
    </location>
</feature>
<evidence type="ECO:0000256" key="4">
    <source>
        <dbReference type="ARBA" id="ARBA00023136"/>
    </source>
</evidence>
<feature type="transmembrane region" description="Helical" evidence="6">
    <location>
        <begin position="315"/>
        <end position="339"/>
    </location>
</feature>
<dbReference type="EMBL" id="JACBZP010000001">
    <property type="protein sequence ID" value="NYI65785.1"/>
    <property type="molecule type" value="Genomic_DNA"/>
</dbReference>
<dbReference type="GO" id="GO:0034755">
    <property type="term" value="P:iron ion transmembrane transport"/>
    <property type="evidence" value="ECO:0007669"/>
    <property type="project" value="TreeGrafter"/>
</dbReference>